<keyword evidence="1" id="KW-1133">Transmembrane helix</keyword>
<dbReference type="AlphaFoldDB" id="A0A0A9F7U7"/>
<protein>
    <submittedName>
        <fullName evidence="2">Uncharacterized protein</fullName>
    </submittedName>
</protein>
<name>A0A0A9F7U7_ARUDO</name>
<accession>A0A0A9F7U7</accession>
<evidence type="ECO:0000313" key="2">
    <source>
        <dbReference type="EMBL" id="JAE07294.1"/>
    </source>
</evidence>
<proteinExistence type="predicted"/>
<evidence type="ECO:0000256" key="1">
    <source>
        <dbReference type="SAM" id="Phobius"/>
    </source>
</evidence>
<organism evidence="2">
    <name type="scientific">Arundo donax</name>
    <name type="common">Giant reed</name>
    <name type="synonym">Donax arundinaceus</name>
    <dbReference type="NCBI Taxonomy" id="35708"/>
    <lineage>
        <taxon>Eukaryota</taxon>
        <taxon>Viridiplantae</taxon>
        <taxon>Streptophyta</taxon>
        <taxon>Embryophyta</taxon>
        <taxon>Tracheophyta</taxon>
        <taxon>Spermatophyta</taxon>
        <taxon>Magnoliopsida</taxon>
        <taxon>Liliopsida</taxon>
        <taxon>Poales</taxon>
        <taxon>Poaceae</taxon>
        <taxon>PACMAD clade</taxon>
        <taxon>Arundinoideae</taxon>
        <taxon>Arundineae</taxon>
        <taxon>Arundo</taxon>
    </lineage>
</organism>
<reference evidence="2" key="1">
    <citation type="submission" date="2014-09" db="EMBL/GenBank/DDBJ databases">
        <authorList>
            <person name="Magalhaes I.L.F."/>
            <person name="Oliveira U."/>
            <person name="Santos F.R."/>
            <person name="Vidigal T.H.D.A."/>
            <person name="Brescovit A.D."/>
            <person name="Santos A.J."/>
        </authorList>
    </citation>
    <scope>NUCLEOTIDE SEQUENCE</scope>
    <source>
        <tissue evidence="2">Shoot tissue taken approximately 20 cm above the soil surface</tissue>
    </source>
</reference>
<keyword evidence="1" id="KW-0812">Transmembrane</keyword>
<feature type="transmembrane region" description="Helical" evidence="1">
    <location>
        <begin position="20"/>
        <end position="38"/>
    </location>
</feature>
<sequence>MTPSCMLWTQQRPSHSTPGGIGLEISLCLSGLISLLRFKLVWYQVR</sequence>
<dbReference type="EMBL" id="GBRH01190602">
    <property type="protein sequence ID" value="JAE07294.1"/>
    <property type="molecule type" value="Transcribed_RNA"/>
</dbReference>
<keyword evidence="1" id="KW-0472">Membrane</keyword>
<reference evidence="2" key="2">
    <citation type="journal article" date="2015" name="Data Brief">
        <title>Shoot transcriptome of the giant reed, Arundo donax.</title>
        <authorList>
            <person name="Barrero R.A."/>
            <person name="Guerrero F.D."/>
            <person name="Moolhuijzen P."/>
            <person name="Goolsby J.A."/>
            <person name="Tidwell J."/>
            <person name="Bellgard S.E."/>
            <person name="Bellgard M.I."/>
        </authorList>
    </citation>
    <scope>NUCLEOTIDE SEQUENCE</scope>
    <source>
        <tissue evidence="2">Shoot tissue taken approximately 20 cm above the soil surface</tissue>
    </source>
</reference>